<dbReference type="InterPro" id="IPR036390">
    <property type="entry name" value="WH_DNA-bd_sf"/>
</dbReference>
<dbReference type="Pfam" id="PF01582">
    <property type="entry name" value="TIR"/>
    <property type="match status" value="1"/>
</dbReference>
<accession>A0A2P6R639</accession>
<dbReference type="InterPro" id="IPR058192">
    <property type="entry name" value="WHD_ROQ1-like"/>
</dbReference>
<dbReference type="GO" id="GO:0061809">
    <property type="term" value="F:NAD+ nucleosidase activity, cyclic ADP-ribose generating"/>
    <property type="evidence" value="ECO:0007669"/>
    <property type="project" value="UniProtKB-EC"/>
</dbReference>
<dbReference type="GO" id="GO:0006952">
    <property type="term" value="P:defense response"/>
    <property type="evidence" value="ECO:0007669"/>
    <property type="project" value="UniProtKB-KW"/>
</dbReference>
<comment type="catalytic activity">
    <reaction evidence="7">
        <text>NAD(+) + H2O = ADP-D-ribose + nicotinamide + H(+)</text>
        <dbReference type="Rhea" id="RHEA:16301"/>
        <dbReference type="ChEBI" id="CHEBI:15377"/>
        <dbReference type="ChEBI" id="CHEBI:15378"/>
        <dbReference type="ChEBI" id="CHEBI:17154"/>
        <dbReference type="ChEBI" id="CHEBI:57540"/>
        <dbReference type="ChEBI" id="CHEBI:57967"/>
        <dbReference type="EC" id="3.2.2.6"/>
    </reaction>
    <physiologicalReaction direction="left-to-right" evidence="7">
        <dbReference type="Rhea" id="RHEA:16302"/>
    </physiologicalReaction>
</comment>
<dbReference type="EC" id="3.2.2.6" evidence="1"/>
<evidence type="ECO:0000256" key="4">
    <source>
        <dbReference type="ARBA" id="ARBA00022801"/>
    </source>
</evidence>
<evidence type="ECO:0000313" key="10">
    <source>
        <dbReference type="EMBL" id="PRQ41891.1"/>
    </source>
</evidence>
<dbReference type="GO" id="GO:0003677">
    <property type="term" value="F:DNA binding"/>
    <property type="evidence" value="ECO:0007669"/>
    <property type="project" value="UniProtKB-KW"/>
</dbReference>
<keyword evidence="11" id="KW-1185">Reference proteome</keyword>
<dbReference type="Pfam" id="PF00931">
    <property type="entry name" value="NB-ARC"/>
    <property type="match status" value="1"/>
</dbReference>
<dbReference type="PRINTS" id="PR00364">
    <property type="entry name" value="DISEASERSIST"/>
</dbReference>
<dbReference type="InterPro" id="IPR035897">
    <property type="entry name" value="Toll_tir_struct_dom_sf"/>
</dbReference>
<evidence type="ECO:0000256" key="7">
    <source>
        <dbReference type="ARBA" id="ARBA00047304"/>
    </source>
</evidence>
<gene>
    <name evidence="10" type="ORF">RchiOBHm_Chr3g0451671</name>
</gene>
<dbReference type="PANTHER" id="PTHR11017">
    <property type="entry name" value="LEUCINE-RICH REPEAT-CONTAINING PROTEIN"/>
    <property type="match status" value="1"/>
</dbReference>
<keyword evidence="6" id="KW-0520">NAD</keyword>
<dbReference type="PANTHER" id="PTHR11017:SF574">
    <property type="entry name" value="ADP-RIBOSYL CYCLASE_CYCLIC ADP-RIBOSE HYDROLASE"/>
    <property type="match status" value="1"/>
</dbReference>
<dbReference type="InterPro" id="IPR027417">
    <property type="entry name" value="P-loop_NTPase"/>
</dbReference>
<evidence type="ECO:0000256" key="1">
    <source>
        <dbReference type="ARBA" id="ARBA00011982"/>
    </source>
</evidence>
<dbReference type="AlphaFoldDB" id="A0A2P6R639"/>
<evidence type="ECO:0000256" key="6">
    <source>
        <dbReference type="ARBA" id="ARBA00023027"/>
    </source>
</evidence>
<keyword evidence="3" id="KW-0677">Repeat</keyword>
<dbReference type="Pfam" id="PF20160">
    <property type="entry name" value="C-JID"/>
    <property type="match status" value="1"/>
</dbReference>
<dbReference type="InterPro" id="IPR045344">
    <property type="entry name" value="C-JID"/>
</dbReference>
<dbReference type="Gene3D" id="3.80.10.10">
    <property type="entry name" value="Ribonuclease Inhibitor"/>
    <property type="match status" value="2"/>
</dbReference>
<evidence type="ECO:0000256" key="5">
    <source>
        <dbReference type="ARBA" id="ARBA00022821"/>
    </source>
</evidence>
<dbReference type="InterPro" id="IPR002182">
    <property type="entry name" value="NB-ARC"/>
</dbReference>
<protein>
    <recommendedName>
        <fullName evidence="1">ADP-ribosyl cyclase/cyclic ADP-ribose hydrolase</fullName>
        <ecNumber evidence="1">3.2.2.6</ecNumber>
    </recommendedName>
</protein>
<dbReference type="FunFam" id="3.40.50.10140:FF:000007">
    <property type="entry name" value="Disease resistance protein (TIR-NBS-LRR class)"/>
    <property type="match status" value="1"/>
</dbReference>
<dbReference type="EMBL" id="PDCK01000041">
    <property type="protein sequence ID" value="PRQ41891.1"/>
    <property type="molecule type" value="Genomic_DNA"/>
</dbReference>
<evidence type="ECO:0000259" key="9">
    <source>
        <dbReference type="PROSITE" id="PS50104"/>
    </source>
</evidence>
<keyword evidence="2" id="KW-0433">Leucine-rich repeat</keyword>
<dbReference type="GO" id="GO:0007165">
    <property type="term" value="P:signal transduction"/>
    <property type="evidence" value="ECO:0007669"/>
    <property type="project" value="InterPro"/>
</dbReference>
<dbReference type="SUPFAM" id="SSF52540">
    <property type="entry name" value="P-loop containing nucleoside triphosphate hydrolases"/>
    <property type="match status" value="1"/>
</dbReference>
<dbReference type="Proteomes" id="UP000238479">
    <property type="component" value="Chromosome 3"/>
</dbReference>
<keyword evidence="5" id="KW-0611">Plant defense</keyword>
<keyword evidence="4" id="KW-0378">Hydrolase</keyword>
<keyword evidence="10" id="KW-0238">DNA-binding</keyword>
<reference evidence="10 11" key="1">
    <citation type="journal article" date="2018" name="Nat. Genet.">
        <title>The Rosa genome provides new insights in the design of modern roses.</title>
        <authorList>
            <person name="Bendahmane M."/>
        </authorList>
    </citation>
    <scope>NUCLEOTIDE SEQUENCE [LARGE SCALE GENOMIC DNA]</scope>
    <source>
        <strain evidence="11">cv. Old Blush</strain>
    </source>
</reference>
<dbReference type="SUPFAM" id="SSF52058">
    <property type="entry name" value="L domain-like"/>
    <property type="match status" value="1"/>
</dbReference>
<evidence type="ECO:0000313" key="11">
    <source>
        <dbReference type="Proteomes" id="UP000238479"/>
    </source>
</evidence>
<dbReference type="Gramene" id="PRQ41891">
    <property type="protein sequence ID" value="PRQ41891"/>
    <property type="gene ID" value="RchiOBHm_Chr3g0451671"/>
</dbReference>
<feature type="domain" description="TIR" evidence="9">
    <location>
        <begin position="11"/>
        <end position="180"/>
    </location>
</feature>
<sequence>MASSSVIPTKEKYDVFISFRGQDTRKTFTSHLETALIRRKVETYIDYRLERGDEVGPALLKAIEESKISLIIFSEGYASSAWCLDELAHILECREKHGRYVIPIFYDIEPSQVRYQTGSYETAFAQHEQWLKDDKTDKVAKWKEALVKAANLSGSHSASRTARDDSDLVEQVVRDVLTKLNRESSTDLTGLIGVEGRMQKILLELDIIPEDVRVRSVVIWGMGGIGKTTLADAVYHGLSSQFEAHCFLANVRERSGTKGAFSPELYLLRNELLGELLGDRNLAIHPRTIGDVYKERLRSTKVLVVLDDVNDSSQLTFLAGEVPFGRGSRIIITTRDKRLVKVLEETLLVKKVADHDVKIYEAEKLDEDESLQLFHLNAPTYSTESSVSSEEVVDHDVEMYELEESFKSHQLYHSNAPRYSVESYLFSKKVIDRAAGIPLAINILRSLYLKSKGPEQFWDKLKKFPNEGLQSVLLCSFEGIEENEREIFLDIACFHKGEKLCDAKRILAACGLFPDDGIESLIYMSLISIKDDRIWMHDEIQVMGWKIVHKECATDPGQRSRLYTFEDVCDVLERRKKGTPAVQCISLKMVNNEEVLLSPKAFKKMYNLRFLELGSVDINLDDNTDLECLPDALRFISWPRCPLKSLPSNFSPKNLVDIHMPWSKLQRLWNKRQNPKNLRRIDLCRSLELTEIPDLSKCINIESINLKGCRSLVEITSDFGNLTKLTYLNLRGCSKLRKIPELPCTMEFLDLNETVLEELPSSIWSMEKLLELSLHRFKCNIPNVPWNLMSLTSLILTGTGIEQLPSSIGNIVGLKTLDLTWCKSLEFVPDDIYKLHLLEHFLLPHCWQLKKLPLSSTSLCKLICLDLDDCKLLEEIPDGLICSTSLKRLNLRGNGMIVTIPETIKLASGLWYLSIKNCKRLQSIPELPSHLNELNADGCTALKTVSRTEQKQCLDERLESEKHTYCGCVNLDDNARSSIMADAQIRIRRRAASDPGPDYYGRTPLACIRMCPGNEIPRWFSCQTQGSSINIKLPQNWSYNFLAFAFCVVVTIPKSSYLKNLCKSILTTNNGERHRLEFNFDTFWVGVLGAENSDHILVWYRRIPKPEDRQRATEASFDFPAAQCATEASFDFPIELYHLKGRAFNDPSNRIEVKRCGVCFLYPQWQDDDALKFEVINPQQVTTTRKRGRSEDEASGSQMSGHFDRGSQTYCEY</sequence>
<dbReference type="InterPro" id="IPR032675">
    <property type="entry name" value="LRR_dom_sf"/>
</dbReference>
<dbReference type="SUPFAM" id="SSF46785">
    <property type="entry name" value="Winged helix' DNA-binding domain"/>
    <property type="match status" value="1"/>
</dbReference>
<dbReference type="Pfam" id="PF23282">
    <property type="entry name" value="WHD_ROQ1"/>
    <property type="match status" value="1"/>
</dbReference>
<dbReference type="Gene3D" id="3.40.50.300">
    <property type="entry name" value="P-loop containing nucleotide triphosphate hydrolases"/>
    <property type="match status" value="1"/>
</dbReference>
<comment type="caution">
    <text evidence="10">The sequence shown here is derived from an EMBL/GenBank/DDBJ whole genome shotgun (WGS) entry which is preliminary data.</text>
</comment>
<name>A0A2P6R639_ROSCH</name>
<dbReference type="GO" id="GO:0043531">
    <property type="term" value="F:ADP binding"/>
    <property type="evidence" value="ECO:0007669"/>
    <property type="project" value="InterPro"/>
</dbReference>
<dbReference type="SMART" id="SM00255">
    <property type="entry name" value="TIR"/>
    <property type="match status" value="1"/>
</dbReference>
<dbReference type="PROSITE" id="PS50104">
    <property type="entry name" value="TIR"/>
    <property type="match status" value="1"/>
</dbReference>
<dbReference type="InterPro" id="IPR000157">
    <property type="entry name" value="TIR_dom"/>
</dbReference>
<dbReference type="SUPFAM" id="SSF52200">
    <property type="entry name" value="Toll/Interleukin receptor TIR domain"/>
    <property type="match status" value="1"/>
</dbReference>
<dbReference type="Gene3D" id="3.40.50.10140">
    <property type="entry name" value="Toll/interleukin-1 receptor homology (TIR) domain"/>
    <property type="match status" value="1"/>
</dbReference>
<evidence type="ECO:0000256" key="2">
    <source>
        <dbReference type="ARBA" id="ARBA00022614"/>
    </source>
</evidence>
<feature type="region of interest" description="Disordered" evidence="8">
    <location>
        <begin position="1182"/>
        <end position="1213"/>
    </location>
</feature>
<organism evidence="10 11">
    <name type="scientific">Rosa chinensis</name>
    <name type="common">China rose</name>
    <dbReference type="NCBI Taxonomy" id="74649"/>
    <lineage>
        <taxon>Eukaryota</taxon>
        <taxon>Viridiplantae</taxon>
        <taxon>Streptophyta</taxon>
        <taxon>Embryophyta</taxon>
        <taxon>Tracheophyta</taxon>
        <taxon>Spermatophyta</taxon>
        <taxon>Magnoliopsida</taxon>
        <taxon>eudicotyledons</taxon>
        <taxon>Gunneridae</taxon>
        <taxon>Pentapetalae</taxon>
        <taxon>rosids</taxon>
        <taxon>fabids</taxon>
        <taxon>Rosales</taxon>
        <taxon>Rosaceae</taxon>
        <taxon>Rosoideae</taxon>
        <taxon>Rosoideae incertae sedis</taxon>
        <taxon>Rosa</taxon>
    </lineage>
</organism>
<evidence type="ECO:0000256" key="8">
    <source>
        <dbReference type="SAM" id="MobiDB-lite"/>
    </source>
</evidence>
<dbReference type="InterPro" id="IPR044974">
    <property type="entry name" value="Disease_R_plants"/>
</dbReference>
<feature type="compositionally biased region" description="Polar residues" evidence="8">
    <location>
        <begin position="1195"/>
        <end position="1213"/>
    </location>
</feature>
<evidence type="ECO:0000256" key="3">
    <source>
        <dbReference type="ARBA" id="ARBA00022737"/>
    </source>
</evidence>
<proteinExistence type="predicted"/>